<keyword evidence="2" id="KW-1133">Transmembrane helix</keyword>
<protein>
    <submittedName>
        <fullName evidence="3">Uncharacterized protein</fullName>
    </submittedName>
</protein>
<reference evidence="3" key="1">
    <citation type="submission" date="2020-11" db="EMBL/GenBank/DDBJ databases">
        <authorList>
            <consortium name="DOE Joint Genome Institute"/>
            <person name="Ahrendt S."/>
            <person name="Riley R."/>
            <person name="Andreopoulos W."/>
            <person name="Labutti K."/>
            <person name="Pangilinan J."/>
            <person name="Ruiz-Duenas F.J."/>
            <person name="Barrasa J.M."/>
            <person name="Sanchez-Garcia M."/>
            <person name="Camarero S."/>
            <person name="Miyauchi S."/>
            <person name="Serrano A."/>
            <person name="Linde D."/>
            <person name="Babiker R."/>
            <person name="Drula E."/>
            <person name="Ayuso-Fernandez I."/>
            <person name="Pacheco R."/>
            <person name="Padilla G."/>
            <person name="Ferreira P."/>
            <person name="Barriuso J."/>
            <person name="Kellner H."/>
            <person name="Castanera R."/>
            <person name="Alfaro M."/>
            <person name="Ramirez L."/>
            <person name="Pisabarro A.G."/>
            <person name="Kuo A."/>
            <person name="Tritt A."/>
            <person name="Lipzen A."/>
            <person name="He G."/>
            <person name="Yan M."/>
            <person name="Ng V."/>
            <person name="Cullen D."/>
            <person name="Martin F."/>
            <person name="Rosso M.-N."/>
            <person name="Henrissat B."/>
            <person name="Hibbett D."/>
            <person name="Martinez A.T."/>
            <person name="Grigoriev I.V."/>
        </authorList>
    </citation>
    <scope>NUCLEOTIDE SEQUENCE</scope>
    <source>
        <strain evidence="3">CBS 247.69</strain>
    </source>
</reference>
<dbReference type="Proteomes" id="UP000807353">
    <property type="component" value="Unassembled WGS sequence"/>
</dbReference>
<accession>A0A9P5XUB5</accession>
<gene>
    <name evidence="3" type="ORF">BDZ94DRAFT_1302106</name>
</gene>
<proteinExistence type="predicted"/>
<name>A0A9P5XUB5_9AGAR</name>
<evidence type="ECO:0000256" key="2">
    <source>
        <dbReference type="SAM" id="Phobius"/>
    </source>
</evidence>
<feature type="transmembrane region" description="Helical" evidence="2">
    <location>
        <begin position="88"/>
        <end position="114"/>
    </location>
</feature>
<keyword evidence="2" id="KW-0812">Transmembrane</keyword>
<organism evidence="3 4">
    <name type="scientific">Collybia nuda</name>
    <dbReference type="NCBI Taxonomy" id="64659"/>
    <lineage>
        <taxon>Eukaryota</taxon>
        <taxon>Fungi</taxon>
        <taxon>Dikarya</taxon>
        <taxon>Basidiomycota</taxon>
        <taxon>Agaricomycotina</taxon>
        <taxon>Agaricomycetes</taxon>
        <taxon>Agaricomycetidae</taxon>
        <taxon>Agaricales</taxon>
        <taxon>Tricholomatineae</taxon>
        <taxon>Clitocybaceae</taxon>
        <taxon>Collybia</taxon>
    </lineage>
</organism>
<sequence length="127" mass="13054">MILGSGKSFWLDYFEIGMEQPPGAETSVSSHPSATGTTDWRVDSSTASVESATVGASTTATPAMGPSVDLQPPTVKPSIDSQSSTPPISAGLIAGVVVGSMAIIILIGIAIWLYSQKQKDASESVLQ</sequence>
<keyword evidence="2" id="KW-0472">Membrane</keyword>
<feature type="compositionally biased region" description="Polar residues" evidence="1">
    <location>
        <begin position="26"/>
        <end position="61"/>
    </location>
</feature>
<evidence type="ECO:0000313" key="4">
    <source>
        <dbReference type="Proteomes" id="UP000807353"/>
    </source>
</evidence>
<dbReference type="AlphaFoldDB" id="A0A9P5XUB5"/>
<keyword evidence="4" id="KW-1185">Reference proteome</keyword>
<dbReference type="EMBL" id="MU150385">
    <property type="protein sequence ID" value="KAF9457159.1"/>
    <property type="molecule type" value="Genomic_DNA"/>
</dbReference>
<evidence type="ECO:0000256" key="1">
    <source>
        <dbReference type="SAM" id="MobiDB-lite"/>
    </source>
</evidence>
<evidence type="ECO:0000313" key="3">
    <source>
        <dbReference type="EMBL" id="KAF9457159.1"/>
    </source>
</evidence>
<feature type="region of interest" description="Disordered" evidence="1">
    <location>
        <begin position="21"/>
        <end position="86"/>
    </location>
</feature>
<comment type="caution">
    <text evidence="3">The sequence shown here is derived from an EMBL/GenBank/DDBJ whole genome shotgun (WGS) entry which is preliminary data.</text>
</comment>